<comment type="caution">
    <text evidence="1">The sequence shown here is derived from an EMBL/GenBank/DDBJ whole genome shotgun (WGS) entry which is preliminary data.</text>
</comment>
<evidence type="ECO:0000313" key="1">
    <source>
        <dbReference type="EMBL" id="NNJ28159.1"/>
    </source>
</evidence>
<organism evidence="1 2">
    <name type="scientific">Alienimonas chondri</name>
    <dbReference type="NCBI Taxonomy" id="2681879"/>
    <lineage>
        <taxon>Bacteria</taxon>
        <taxon>Pseudomonadati</taxon>
        <taxon>Planctomycetota</taxon>
        <taxon>Planctomycetia</taxon>
        <taxon>Planctomycetales</taxon>
        <taxon>Planctomycetaceae</taxon>
        <taxon>Alienimonas</taxon>
    </lineage>
</organism>
<protein>
    <submittedName>
        <fullName evidence="1">Uncharacterized protein</fullName>
    </submittedName>
</protein>
<dbReference type="Proteomes" id="UP000609651">
    <property type="component" value="Unassembled WGS sequence"/>
</dbReference>
<evidence type="ECO:0000313" key="2">
    <source>
        <dbReference type="Proteomes" id="UP000609651"/>
    </source>
</evidence>
<keyword evidence="2" id="KW-1185">Reference proteome</keyword>
<dbReference type="EMBL" id="WTPX01000326">
    <property type="protein sequence ID" value="NNJ28159.1"/>
    <property type="molecule type" value="Genomic_DNA"/>
</dbReference>
<reference evidence="1 2" key="1">
    <citation type="journal article" date="2020" name="Syst. Appl. Microbiol.">
        <title>Alienimonas chondri sp. nov., a novel planctomycete isolated from the biofilm of the red alga Chondrus crispus.</title>
        <authorList>
            <person name="Vitorino I."/>
            <person name="Albuquerque L."/>
            <person name="Wiegand S."/>
            <person name="Kallscheuer N."/>
            <person name="da Costa M.S."/>
            <person name="Lobo-da-Cunha A."/>
            <person name="Jogler C."/>
            <person name="Lage O.M."/>
        </authorList>
    </citation>
    <scope>NUCLEOTIDE SEQUENCE [LARGE SCALE GENOMIC DNA]</scope>
    <source>
        <strain evidence="1 2">LzC2</strain>
    </source>
</reference>
<name>A0ABX1VKD9_9PLAN</name>
<gene>
    <name evidence="1" type="ORF">LzC2_42710</name>
</gene>
<sequence>MQARRKRAEALAVAAGREPAEVVDLFTRLGQVDARTQPGEKTALKKRAAAGLIRELAQLRADAGHVRR</sequence>
<proteinExistence type="predicted"/>
<accession>A0ABX1VKD9</accession>